<dbReference type="PATRIC" id="fig|1280950.3.peg.108"/>
<reference evidence="4 5" key="1">
    <citation type="journal article" date="2014" name="Antonie Van Leeuwenhoek">
        <title>Hyphomonas beringensis sp. nov. and Hyphomonas chukchiensis sp. nov., isolated from surface seawater of the Bering Sea and Chukchi Sea.</title>
        <authorList>
            <person name="Li C."/>
            <person name="Lai Q."/>
            <person name="Li G."/>
            <person name="Dong C."/>
            <person name="Wang J."/>
            <person name="Liao Y."/>
            <person name="Shao Z."/>
        </authorList>
    </citation>
    <scope>NUCLEOTIDE SEQUENCE [LARGE SCALE GENOMIC DNA]</scope>
    <source>
        <strain evidence="4 5">MHS-2</strain>
    </source>
</reference>
<dbReference type="PANTHER" id="PTHR21461">
    <property type="entry name" value="GLYCOSYLTRANSFERASE FAMILY 92 PROTEIN"/>
    <property type="match status" value="1"/>
</dbReference>
<dbReference type="SUPFAM" id="SSF53448">
    <property type="entry name" value="Nucleotide-diphospho-sugar transferases"/>
    <property type="match status" value="1"/>
</dbReference>
<dbReference type="GO" id="GO:0016757">
    <property type="term" value="F:glycosyltransferase activity"/>
    <property type="evidence" value="ECO:0007669"/>
    <property type="project" value="TreeGrafter"/>
</dbReference>
<proteinExistence type="predicted"/>
<evidence type="ECO:0000313" key="5">
    <source>
        <dbReference type="Proteomes" id="UP000025171"/>
    </source>
</evidence>
<protein>
    <recommendedName>
        <fullName evidence="6">Glycosyl transferase family 2</fullName>
    </recommendedName>
</protein>
<dbReference type="STRING" id="1280950.HJO_00525"/>
<dbReference type="EMBL" id="ARYK01000001">
    <property type="protein sequence ID" value="KCZ93815.1"/>
    <property type="molecule type" value="Genomic_DNA"/>
</dbReference>
<evidence type="ECO:0000256" key="3">
    <source>
        <dbReference type="ARBA" id="ARBA00022989"/>
    </source>
</evidence>
<dbReference type="InterPro" id="IPR029044">
    <property type="entry name" value="Nucleotide-diphossugar_trans"/>
</dbReference>
<dbReference type="eggNOG" id="COG0463">
    <property type="taxonomic scope" value="Bacteria"/>
</dbReference>
<dbReference type="OrthoDB" id="4964299at2"/>
<keyword evidence="5" id="KW-1185">Reference proteome</keyword>
<name>A0A059FSZ1_9PROT</name>
<evidence type="ECO:0008006" key="6">
    <source>
        <dbReference type="Google" id="ProtNLM"/>
    </source>
</evidence>
<keyword evidence="3" id="KW-0472">Membrane</keyword>
<dbReference type="Pfam" id="PF13704">
    <property type="entry name" value="Glyco_tranf_2_4"/>
    <property type="match status" value="1"/>
</dbReference>
<accession>A0A059FSZ1</accession>
<dbReference type="GO" id="GO:0005737">
    <property type="term" value="C:cytoplasm"/>
    <property type="evidence" value="ECO:0007669"/>
    <property type="project" value="TreeGrafter"/>
</dbReference>
<dbReference type="AlphaFoldDB" id="A0A059FSZ1"/>
<comment type="subcellular location">
    <subcellularLocation>
        <location evidence="1">Membrane</location>
        <topology evidence="1">Single-pass membrane protein</topology>
    </subcellularLocation>
</comment>
<organism evidence="4 5">
    <name type="scientific">Hyphomonas johnsonii MHS-2</name>
    <dbReference type="NCBI Taxonomy" id="1280950"/>
    <lineage>
        <taxon>Bacteria</taxon>
        <taxon>Pseudomonadati</taxon>
        <taxon>Pseudomonadota</taxon>
        <taxon>Alphaproteobacteria</taxon>
        <taxon>Hyphomonadales</taxon>
        <taxon>Hyphomonadaceae</taxon>
        <taxon>Hyphomonas</taxon>
    </lineage>
</organism>
<dbReference type="Proteomes" id="UP000025171">
    <property type="component" value="Unassembled WGS sequence"/>
</dbReference>
<keyword evidence="3" id="KW-1133">Transmembrane helix</keyword>
<evidence type="ECO:0000256" key="2">
    <source>
        <dbReference type="ARBA" id="ARBA00022692"/>
    </source>
</evidence>
<dbReference type="PANTHER" id="PTHR21461:SF69">
    <property type="entry name" value="GLYCOSYLTRANSFERASE FAMILY 92 PROTEIN"/>
    <property type="match status" value="1"/>
</dbReference>
<dbReference type="RefSeq" id="WP_035612458.1">
    <property type="nucleotide sequence ID" value="NZ_ARYK01000001.1"/>
</dbReference>
<gene>
    <name evidence="4" type="ORF">HJO_00525</name>
</gene>
<sequence>MHNTRLGVLAIMKNEAMNITEWLDHYVWLGCDSIFLIDNGSTDDTIARVEAHPFRDRIELVARSEPHNQVGHYREVYATLDIGSQVDWLIMADLDEFWFVKDGSSLKALLDKQMQAVDLIYTNWTVFGSSGHDEHPESLRRDLLSCRPNLAAHENTKWIARTAALNADWMYTHKVRDLDSRRIISNNVELQLNHYITQSREYWRTVKMVRGDASKAENDGVRTWDYFDRNDAACTAQDTRLSSLVGEAQGASLSLRASA</sequence>
<evidence type="ECO:0000313" key="4">
    <source>
        <dbReference type="EMBL" id="KCZ93815.1"/>
    </source>
</evidence>
<comment type="caution">
    <text evidence="4">The sequence shown here is derived from an EMBL/GenBank/DDBJ whole genome shotgun (WGS) entry which is preliminary data.</text>
</comment>
<evidence type="ECO:0000256" key="1">
    <source>
        <dbReference type="ARBA" id="ARBA00004167"/>
    </source>
</evidence>
<dbReference type="GO" id="GO:0016020">
    <property type="term" value="C:membrane"/>
    <property type="evidence" value="ECO:0007669"/>
    <property type="project" value="UniProtKB-SubCell"/>
</dbReference>
<dbReference type="Gene3D" id="3.90.550.10">
    <property type="entry name" value="Spore Coat Polysaccharide Biosynthesis Protein SpsA, Chain A"/>
    <property type="match status" value="1"/>
</dbReference>
<keyword evidence="2" id="KW-0812">Transmembrane</keyword>